<dbReference type="RefSeq" id="WP_066615581.1">
    <property type="nucleotide sequence ID" value="NZ_JBHSYQ010000003.1"/>
</dbReference>
<dbReference type="Gene3D" id="1.10.10.10">
    <property type="entry name" value="Winged helix-like DNA-binding domain superfamily/Winged helix DNA-binding domain"/>
    <property type="match status" value="1"/>
</dbReference>
<feature type="domain" description="Conserved virulence factor B-like winged helix" evidence="3">
    <location>
        <begin position="217"/>
        <end position="275"/>
    </location>
</feature>
<dbReference type="EMBL" id="JBHSYQ010000003">
    <property type="protein sequence ID" value="MFC6997340.1"/>
    <property type="molecule type" value="Genomic_DNA"/>
</dbReference>
<gene>
    <name evidence="4" type="ORF">ACFQHR_06870</name>
</gene>
<name>A0ABW2DI73_9BACT</name>
<dbReference type="InterPro" id="IPR012340">
    <property type="entry name" value="NA-bd_OB-fold"/>
</dbReference>
<dbReference type="InterPro" id="IPR039566">
    <property type="entry name" value="CvfB_S1_st"/>
</dbReference>
<proteinExistence type="inferred from homology"/>
<comment type="caution">
    <text evidence="4">The sequence shown here is derived from an EMBL/GenBank/DDBJ whole genome shotgun (WGS) entry which is preliminary data.</text>
</comment>
<evidence type="ECO:0000259" key="2">
    <source>
        <dbReference type="Pfam" id="PF13509"/>
    </source>
</evidence>
<dbReference type="InterPro" id="IPR014464">
    <property type="entry name" value="CvfB_fam"/>
</dbReference>
<organism evidence="4 5">
    <name type="scientific">Rufibacter roseus</name>
    <dbReference type="NCBI Taxonomy" id="1567108"/>
    <lineage>
        <taxon>Bacteria</taxon>
        <taxon>Pseudomonadati</taxon>
        <taxon>Bacteroidota</taxon>
        <taxon>Cytophagia</taxon>
        <taxon>Cytophagales</taxon>
        <taxon>Hymenobacteraceae</taxon>
        <taxon>Rufibacter</taxon>
    </lineage>
</organism>
<dbReference type="PIRSF" id="PIRSF012524">
    <property type="entry name" value="YitL_S1"/>
    <property type="match status" value="1"/>
</dbReference>
<feature type="domain" description="Conserved virulence factor B first S1" evidence="2">
    <location>
        <begin position="4"/>
        <end position="62"/>
    </location>
</feature>
<accession>A0ABW2DI73</accession>
<evidence type="ECO:0000259" key="3">
    <source>
        <dbReference type="Pfam" id="PF17783"/>
    </source>
</evidence>
<dbReference type="InterPro" id="IPR036388">
    <property type="entry name" value="WH-like_DNA-bd_sf"/>
</dbReference>
<feature type="domain" description="Conserved virulence factor B first S1" evidence="2">
    <location>
        <begin position="73"/>
        <end position="129"/>
    </location>
</feature>
<evidence type="ECO:0000256" key="1">
    <source>
        <dbReference type="PIRNR" id="PIRNR012524"/>
    </source>
</evidence>
<comment type="similarity">
    <text evidence="1">Belongs to the CvfB family.</text>
</comment>
<protein>
    <submittedName>
        <fullName evidence="4">S1 RNA-binding domain-containing protein</fullName>
    </submittedName>
</protein>
<dbReference type="Gene3D" id="2.40.50.140">
    <property type="entry name" value="Nucleic acid-binding proteins"/>
    <property type="match status" value="1"/>
</dbReference>
<dbReference type="PANTHER" id="PTHR37296">
    <property type="entry name" value="CONSERVED VIRULENCE FACTOR B"/>
    <property type="match status" value="1"/>
</dbReference>
<dbReference type="Proteomes" id="UP001596405">
    <property type="component" value="Unassembled WGS sequence"/>
</dbReference>
<dbReference type="PANTHER" id="PTHR37296:SF1">
    <property type="entry name" value="CONSERVED VIRULENCE FACTOR B"/>
    <property type="match status" value="1"/>
</dbReference>
<sequence length="279" mass="31450">MLNLGDYNYLEVLRDVEHGLYLGSDDGDILLPRKYVPEGTAIGDMISVFVYRDSEDRIIATTLEPKAKVDQFACLQVKDVTNFGAFMDWGLEKDLLVPLSNQHEDLHTGQWALVYLYLDENSDRIVGSTKLAPFLSYEPIKLQEGDKVNLLIGPEKALGYQVIVNNSYLGMLYRNEVFRPLQPGEFTQGFVKKVREDDKLDVSLQKQGYGEIEHAADTILQRLKADKNGFLPLTDKSEPEKIYQTLGMSKKTFKKAIGALYKQGVVQLQPEGIQLIPAS</sequence>
<keyword evidence="5" id="KW-1185">Reference proteome</keyword>
<evidence type="ECO:0000313" key="5">
    <source>
        <dbReference type="Proteomes" id="UP001596405"/>
    </source>
</evidence>
<evidence type="ECO:0000313" key="4">
    <source>
        <dbReference type="EMBL" id="MFC6997340.1"/>
    </source>
</evidence>
<dbReference type="Pfam" id="PF17783">
    <property type="entry name" value="WHD_CvfB"/>
    <property type="match status" value="1"/>
</dbReference>
<dbReference type="InterPro" id="IPR040764">
    <property type="entry name" value="CvfB_WH"/>
</dbReference>
<reference evidence="5" key="1">
    <citation type="journal article" date="2019" name="Int. J. Syst. Evol. Microbiol.">
        <title>The Global Catalogue of Microorganisms (GCM) 10K type strain sequencing project: providing services to taxonomists for standard genome sequencing and annotation.</title>
        <authorList>
            <consortium name="The Broad Institute Genomics Platform"/>
            <consortium name="The Broad Institute Genome Sequencing Center for Infectious Disease"/>
            <person name="Wu L."/>
            <person name="Ma J."/>
        </authorList>
    </citation>
    <scope>NUCLEOTIDE SEQUENCE [LARGE SCALE GENOMIC DNA]</scope>
    <source>
        <strain evidence="5">CGMCC 4.7393</strain>
    </source>
</reference>
<dbReference type="Pfam" id="PF13509">
    <property type="entry name" value="S1_2"/>
    <property type="match status" value="2"/>
</dbReference>